<dbReference type="Pfam" id="PF00005">
    <property type="entry name" value="ABC_tran"/>
    <property type="match status" value="1"/>
</dbReference>
<comment type="caution">
    <text evidence="5">The sequence shown here is derived from an EMBL/GenBank/DDBJ whole genome shotgun (WGS) entry which is preliminary data.</text>
</comment>
<dbReference type="RefSeq" id="WP_218393155.1">
    <property type="nucleotide sequence ID" value="NZ_JAHUZE010000003.1"/>
</dbReference>
<dbReference type="InterPro" id="IPR017871">
    <property type="entry name" value="ABC_transporter-like_CS"/>
</dbReference>
<keyword evidence="2" id="KW-0547">Nucleotide-binding</keyword>
<evidence type="ECO:0000313" key="5">
    <source>
        <dbReference type="EMBL" id="MBV7379950.1"/>
    </source>
</evidence>
<reference evidence="5 6" key="1">
    <citation type="submission" date="2021-05" db="EMBL/GenBank/DDBJ databases">
        <title>Culturable bacteria isolated from Daya Bay.</title>
        <authorList>
            <person name="Zheng W."/>
            <person name="Yu S."/>
            <person name="Huang Y."/>
        </authorList>
    </citation>
    <scope>NUCLEOTIDE SEQUENCE [LARGE SCALE GENOMIC DNA]</scope>
    <source>
        <strain evidence="5 6">DP4N28-5</strain>
    </source>
</reference>
<evidence type="ECO:0000256" key="1">
    <source>
        <dbReference type="ARBA" id="ARBA00022448"/>
    </source>
</evidence>
<dbReference type="PROSITE" id="PS00211">
    <property type="entry name" value="ABC_TRANSPORTER_1"/>
    <property type="match status" value="1"/>
</dbReference>
<proteinExistence type="predicted"/>
<evidence type="ECO:0000313" key="6">
    <source>
        <dbReference type="Proteomes" id="UP000756530"/>
    </source>
</evidence>
<evidence type="ECO:0000256" key="3">
    <source>
        <dbReference type="ARBA" id="ARBA00022840"/>
    </source>
</evidence>
<evidence type="ECO:0000259" key="4">
    <source>
        <dbReference type="PROSITE" id="PS50893"/>
    </source>
</evidence>
<name>A0ABS6T4M8_9RHOB</name>
<dbReference type="InterPro" id="IPR051120">
    <property type="entry name" value="ABC_AA/LPS_Transport"/>
</dbReference>
<dbReference type="EMBL" id="JAHUZE010000003">
    <property type="protein sequence ID" value="MBV7379950.1"/>
    <property type="molecule type" value="Genomic_DNA"/>
</dbReference>
<dbReference type="GO" id="GO:0005524">
    <property type="term" value="F:ATP binding"/>
    <property type="evidence" value="ECO:0007669"/>
    <property type="project" value="UniProtKB-KW"/>
</dbReference>
<accession>A0ABS6T4M8</accession>
<dbReference type="PANTHER" id="PTHR45772:SF9">
    <property type="entry name" value="CONSERVED COMPONENT OF ABC TRANSPORTER FOR NATURAL AMINO ACIDS"/>
    <property type="match status" value="1"/>
</dbReference>
<organism evidence="5 6">
    <name type="scientific">Maritimibacter dapengensis</name>
    <dbReference type="NCBI Taxonomy" id="2836868"/>
    <lineage>
        <taxon>Bacteria</taxon>
        <taxon>Pseudomonadati</taxon>
        <taxon>Pseudomonadota</taxon>
        <taxon>Alphaproteobacteria</taxon>
        <taxon>Rhodobacterales</taxon>
        <taxon>Roseobacteraceae</taxon>
        <taxon>Maritimibacter</taxon>
    </lineage>
</organism>
<dbReference type="InterPro" id="IPR032823">
    <property type="entry name" value="BCA_ABC_TP_C"/>
</dbReference>
<dbReference type="Proteomes" id="UP000756530">
    <property type="component" value="Unassembled WGS sequence"/>
</dbReference>
<gene>
    <name evidence="5" type="ORF">KJP28_13545</name>
</gene>
<dbReference type="InterPro" id="IPR003593">
    <property type="entry name" value="AAA+_ATPase"/>
</dbReference>
<evidence type="ECO:0000256" key="2">
    <source>
        <dbReference type="ARBA" id="ARBA00022741"/>
    </source>
</evidence>
<dbReference type="InterPro" id="IPR003439">
    <property type="entry name" value="ABC_transporter-like_ATP-bd"/>
</dbReference>
<dbReference type="PANTHER" id="PTHR45772">
    <property type="entry name" value="CONSERVED COMPONENT OF ABC TRANSPORTER FOR NATURAL AMINO ACIDS-RELATED"/>
    <property type="match status" value="1"/>
</dbReference>
<dbReference type="Pfam" id="PF12399">
    <property type="entry name" value="BCA_ABC_TP_C"/>
    <property type="match status" value="1"/>
</dbReference>
<dbReference type="PROSITE" id="PS50893">
    <property type="entry name" value="ABC_TRANSPORTER_2"/>
    <property type="match status" value="1"/>
</dbReference>
<keyword evidence="3 5" id="KW-0067">ATP-binding</keyword>
<keyword evidence="1" id="KW-0813">Transport</keyword>
<protein>
    <submittedName>
        <fullName evidence="5">ABC transporter ATP-binding protein</fullName>
    </submittedName>
</protein>
<keyword evidence="6" id="KW-1185">Reference proteome</keyword>
<feature type="domain" description="ABC transporter" evidence="4">
    <location>
        <begin position="5"/>
        <end position="246"/>
    </location>
</feature>
<dbReference type="SMART" id="SM00382">
    <property type="entry name" value="AAA"/>
    <property type="match status" value="1"/>
</dbReference>
<sequence length="249" mass="27054">MSALLETRSLSKSFGGLNVTNNVDLAISSGDRVALIGPNGAGKTTLVNLMSGALPVSSGEVLIGGDTVTHMSQQDRAHRGLIRTFQITRLFESMTVADILCVAAVQKHKAGLKLRWGRARTDLVERDVERVLRDIKMQDRRDSPVTLLAYGEQRLVELGVALVMQPRVLLLDEPAAGVPQSESHIIMDAIERLPSDLGVVFIEHDMDLVFRFAERIVVLVNGGVFATGTPDEIAANDDVRAIYLGEADE</sequence>
<dbReference type="CDD" id="cd03219">
    <property type="entry name" value="ABC_Mj1267_LivG_branched"/>
    <property type="match status" value="1"/>
</dbReference>